<evidence type="ECO:0000313" key="2">
    <source>
        <dbReference type="Proteomes" id="UP000480222"/>
    </source>
</evidence>
<gene>
    <name evidence="1" type="ORF">CIP107547_01256</name>
</gene>
<name>A0A0D6FYD0_CORDP</name>
<dbReference type="EMBL" id="CADDAV010000015">
    <property type="protein sequence ID" value="CAB0601119.1"/>
    <property type="molecule type" value="Genomic_DNA"/>
</dbReference>
<dbReference type="RefSeq" id="WP_014310331.1">
    <property type="nucleotide sequence ID" value="NZ_CASCJD010000006.1"/>
</dbReference>
<organism evidence="1 2">
    <name type="scientific">Corynebacterium diphtheriae</name>
    <dbReference type="NCBI Taxonomy" id="1717"/>
    <lineage>
        <taxon>Bacteria</taxon>
        <taxon>Bacillati</taxon>
        <taxon>Actinomycetota</taxon>
        <taxon>Actinomycetes</taxon>
        <taxon>Mycobacteriales</taxon>
        <taxon>Corynebacteriaceae</taxon>
        <taxon>Corynebacterium</taxon>
    </lineage>
</organism>
<dbReference type="GeneID" id="29423277"/>
<dbReference type="AlphaFoldDB" id="A0A0D6FYD0"/>
<sequence length="355" mass="38020">MAESVGFLESVACALGPMPGLDLYQAADVIVGETGDCMALPELVQRGVTDQLVGRTCALLPELPVEKGPRSWRLSVRPQIATRRLWDGIERDLDDLEQQWGNASLIKTRLMGPWSLATRIELANGHRAVTDRGAVRDIAAIMAEAIHEHCGDLRRRFGAQVVVQLHEPDAVALMHGTVPGTTDFDVIRAVHVKDLVEVLAPLVSSVQSHEHSAVVLSAISAAAVPQSESTAAAIELMRQSGATSMVINPHDLCGTKTLDACGNALSSGVGAIWALPAPGLSTPTPVGELVEDPERHAAIQLAKLIDEMGLDRSVLETSSVTQQLFTLPSTILDAARHLQHIVRVRTMLREDAGDL</sequence>
<dbReference type="InterPro" id="IPR038071">
    <property type="entry name" value="UROD/MetE-like_sf"/>
</dbReference>
<evidence type="ECO:0000313" key="1">
    <source>
        <dbReference type="EMBL" id="CAB0601119.1"/>
    </source>
</evidence>
<dbReference type="Proteomes" id="UP000480222">
    <property type="component" value="Unassembled WGS sequence"/>
</dbReference>
<protein>
    <recommendedName>
        <fullName evidence="3">Methionine synthase</fullName>
    </recommendedName>
</protein>
<comment type="caution">
    <text evidence="1">The sequence shown here is derived from an EMBL/GenBank/DDBJ whole genome shotgun (WGS) entry which is preliminary data.</text>
</comment>
<dbReference type="OMA" id="QAVGPWT"/>
<proteinExistence type="predicted"/>
<dbReference type="SUPFAM" id="SSF51726">
    <property type="entry name" value="UROD/MetE-like"/>
    <property type="match status" value="1"/>
</dbReference>
<evidence type="ECO:0008006" key="3">
    <source>
        <dbReference type="Google" id="ProtNLM"/>
    </source>
</evidence>
<reference evidence="1 2" key="1">
    <citation type="submission" date="2020-02" db="EMBL/GenBank/DDBJ databases">
        <authorList>
            <person name="Brisse S."/>
        </authorList>
    </citation>
    <scope>NUCLEOTIDE SEQUENCE [LARGE SCALE GENOMIC DNA]</scope>
    <source>
        <strain evidence="1">CIP107547</strain>
    </source>
</reference>
<accession>A0A0D6FYD0</accession>
<dbReference type="KEGG" id="cdip:ERS451417_00984"/>